<reference evidence="1" key="1">
    <citation type="journal article" date="2003" name="Science">
        <title>In-depth view of structure, activity, and evolution of rice chromosome 10.</title>
        <authorList>
            <consortium name="Rice Chromosome 10 Sequencing Consortium"/>
        </authorList>
    </citation>
    <scope>NUCLEOTIDE SEQUENCE [LARGE SCALE GENOMIC DNA]</scope>
</reference>
<protein>
    <submittedName>
        <fullName evidence="1">Uncharacterized protein</fullName>
    </submittedName>
</protein>
<dbReference type="PANTHER" id="PTHR36617:SF15">
    <property type="entry name" value="REVERSE TRANSCRIPTASE ZINC-BINDING DOMAIN-CONTAINING PROTEIN"/>
    <property type="match status" value="1"/>
</dbReference>
<reference evidence="1" key="3">
    <citation type="submission" date="2006-07" db="EMBL/GenBank/DDBJ databases">
        <authorList>
            <person name="Buell R."/>
        </authorList>
    </citation>
    <scope>NUCLEOTIDE SEQUENCE</scope>
</reference>
<reference evidence="1" key="2">
    <citation type="submission" date="2003-05" db="EMBL/GenBank/DDBJ databases">
        <authorList>
            <person name="Buell C.R."/>
            <person name="Wing R.A."/>
            <person name="McCombie W.R."/>
            <person name="Messing J."/>
            <person name="Yuan Q."/>
            <person name="Ouyang S."/>
        </authorList>
    </citation>
    <scope>NUCLEOTIDE SEQUENCE</scope>
</reference>
<organism evidence="1">
    <name type="scientific">Oryza sativa subsp. japonica</name>
    <name type="common">Rice</name>
    <dbReference type="NCBI Taxonomy" id="39947"/>
    <lineage>
        <taxon>Eukaryota</taxon>
        <taxon>Viridiplantae</taxon>
        <taxon>Streptophyta</taxon>
        <taxon>Embryophyta</taxon>
        <taxon>Tracheophyta</taxon>
        <taxon>Spermatophyta</taxon>
        <taxon>Magnoliopsida</taxon>
        <taxon>Liliopsida</taxon>
        <taxon>Poales</taxon>
        <taxon>Poaceae</taxon>
        <taxon>BOP clade</taxon>
        <taxon>Oryzoideae</taxon>
        <taxon>Oryzeae</taxon>
        <taxon>Oryzinae</taxon>
        <taxon>Oryza</taxon>
        <taxon>Oryza sativa</taxon>
    </lineage>
</organism>
<dbReference type="PANTHER" id="PTHR36617">
    <property type="entry name" value="PROTEIN, PUTATIVE-RELATED"/>
    <property type="match status" value="1"/>
</dbReference>
<proteinExistence type="predicted"/>
<sequence length="192" mass="22376">MVGPREPFMIAVIRTSHRKPHGRIFTLGEGSPLPIVREIAPSTSMKKEFGKACLGKKYLTKKQFCKSKKDQGTRIFWASLMLDKESFQRIGSFLIQDGSRVRFWEDCWIGVQSFEKEYPNLYSLVRNKNEMVAKVIFMGTLWARTWPLLLKGVDEEMVKSYCKLLEKRALEFFSMYGGNIRRILEACLEEQF</sequence>
<name>Q339E4_ORYSJ</name>
<gene>
    <name evidence="1" type="ordered locus">LOC_Os10g21770</name>
</gene>
<dbReference type="AlphaFoldDB" id="Q339E4"/>
<evidence type="ECO:0000313" key="1">
    <source>
        <dbReference type="EMBL" id="ABB47335.1"/>
    </source>
</evidence>
<accession>Q339E4</accession>
<dbReference type="EMBL" id="DP000086">
    <property type="protein sequence ID" value="ABB47335.1"/>
    <property type="molecule type" value="Genomic_DNA"/>
</dbReference>